<reference evidence="9 10" key="1">
    <citation type="submission" date="2019-11" db="EMBL/GenBank/DDBJ databases">
        <title>Comparative genomics of hydrocarbon-degrading Desulfosarcina strains.</title>
        <authorList>
            <person name="Watanabe M."/>
            <person name="Kojima H."/>
            <person name="Fukui M."/>
        </authorList>
    </citation>
    <scope>NUCLEOTIDE SEQUENCE [LARGE SCALE GENOMIC DNA]</scope>
    <source>
        <strain evidence="9 10">PP31</strain>
    </source>
</reference>
<dbReference type="SFLD" id="SFLDS00001">
    <property type="entry name" value="Enolase"/>
    <property type="match status" value="1"/>
</dbReference>
<dbReference type="GO" id="GO:0046872">
    <property type="term" value="F:metal ion binding"/>
    <property type="evidence" value="ECO:0007669"/>
    <property type="project" value="UniProtKB-KW"/>
</dbReference>
<evidence type="ECO:0000256" key="4">
    <source>
        <dbReference type="ARBA" id="ARBA00023235"/>
    </source>
</evidence>
<keyword evidence="2 6" id="KW-0479">Metal-binding</keyword>
<keyword evidence="10" id="KW-1185">Reference proteome</keyword>
<dbReference type="SFLD" id="SFLDG00180">
    <property type="entry name" value="muconate_cycloisomerase"/>
    <property type="match status" value="1"/>
</dbReference>
<evidence type="ECO:0000313" key="10">
    <source>
        <dbReference type="Proteomes" id="UP000427769"/>
    </source>
</evidence>
<sequence length="355" mass="38589">MKIVNIEAWPVSMELTEPYTIAYETVTATTNVFLRLETSTGVAGYGCAAPDLAVTGETAPGTFKAAQYIVLPALKGSDPLRQLMLLERIRPHLKAQPSVLAMVDMALLDILGKTAGLPLYRLLGGFRDRMRTSVTIGILPVPATVDKAVEFAGQGFRALKIKGGADVDVDVERLIAVRKAVGNKIELRFDANQGYSEADTLRFVEGVRPVHLELIEQPTPRTRERMLGRITRQAPLPIMADESLMDLSDAFRLARKDLVDMINIKLMKVGGIDEALKINAVSRAANLEVMVGCMDESALGIAAGLHFALARPNVRYADLDGHLDLKNDPARGAVHLRRGVLFPTGQPGLGFDPKD</sequence>
<evidence type="ECO:0000256" key="1">
    <source>
        <dbReference type="ARBA" id="ARBA00008031"/>
    </source>
</evidence>
<feature type="binding site" evidence="6">
    <location>
        <position position="190"/>
    </location>
    <ligand>
        <name>Mg(2+)</name>
        <dbReference type="ChEBI" id="CHEBI:18420"/>
    </ligand>
</feature>
<dbReference type="EMBL" id="AP021875">
    <property type="protein sequence ID" value="BBO75631.1"/>
    <property type="molecule type" value="Genomic_DNA"/>
</dbReference>
<evidence type="ECO:0000313" key="9">
    <source>
        <dbReference type="EMBL" id="BBO75631.1"/>
    </source>
</evidence>
<evidence type="ECO:0000256" key="6">
    <source>
        <dbReference type="PIRSR" id="PIRSR634603-3"/>
    </source>
</evidence>
<dbReference type="SMART" id="SM00922">
    <property type="entry name" value="MR_MLE"/>
    <property type="match status" value="1"/>
</dbReference>
<feature type="binding site" evidence="6">
    <location>
        <position position="216"/>
    </location>
    <ligand>
        <name>Mg(2+)</name>
        <dbReference type="ChEBI" id="CHEBI:18420"/>
    </ligand>
</feature>
<feature type="active site" description="Proton acceptor; specific for (R)-substrate epimerization" evidence="5">
    <location>
        <position position="162"/>
    </location>
</feature>
<evidence type="ECO:0000256" key="3">
    <source>
        <dbReference type="ARBA" id="ARBA00022842"/>
    </source>
</evidence>
<evidence type="ECO:0000259" key="8">
    <source>
        <dbReference type="SMART" id="SM00922"/>
    </source>
</evidence>
<dbReference type="SUPFAM" id="SSF54826">
    <property type="entry name" value="Enolase N-terminal domain-like"/>
    <property type="match status" value="1"/>
</dbReference>
<keyword evidence="3 6" id="KW-0460">Magnesium</keyword>
<dbReference type="GO" id="GO:0006518">
    <property type="term" value="P:peptide metabolic process"/>
    <property type="evidence" value="ECO:0007669"/>
    <property type="project" value="UniProtKB-ARBA"/>
</dbReference>
<dbReference type="KEGG" id="dwd:DSCW_30480"/>
<dbReference type="Gene3D" id="3.20.20.120">
    <property type="entry name" value="Enolase-like C-terminal domain"/>
    <property type="match status" value="1"/>
</dbReference>
<feature type="domain" description="Mandelate racemase/muconate lactonizing enzyme C-terminal" evidence="8">
    <location>
        <begin position="142"/>
        <end position="237"/>
    </location>
</feature>
<comment type="cofactor">
    <cofactor evidence="6 7">
        <name>Mg(2+)</name>
        <dbReference type="ChEBI" id="CHEBI:18420"/>
    </cofactor>
    <text evidence="6 7">Binds 1 Mg(2+) ion per subunit.</text>
</comment>
<dbReference type="InterPro" id="IPR013342">
    <property type="entry name" value="Mandelate_racemase_C"/>
</dbReference>
<protein>
    <recommendedName>
        <fullName evidence="7">Dipeptide epimerase</fullName>
        <ecNumber evidence="7">5.1.1.-</ecNumber>
    </recommendedName>
</protein>
<dbReference type="AlphaFoldDB" id="A0A5K7Z7E2"/>
<evidence type="ECO:0000256" key="2">
    <source>
        <dbReference type="ARBA" id="ARBA00022723"/>
    </source>
</evidence>
<dbReference type="PANTHER" id="PTHR48073:SF2">
    <property type="entry name" value="O-SUCCINYLBENZOATE SYNTHASE"/>
    <property type="match status" value="1"/>
</dbReference>
<dbReference type="PANTHER" id="PTHR48073">
    <property type="entry name" value="O-SUCCINYLBENZOATE SYNTHASE-RELATED"/>
    <property type="match status" value="1"/>
</dbReference>
<dbReference type="FunFam" id="3.30.390.10:FF:000009">
    <property type="entry name" value="Hydrophobic dipeptide epimerase"/>
    <property type="match status" value="1"/>
</dbReference>
<dbReference type="SFLD" id="SFLDF00009">
    <property type="entry name" value="o-succinylbenzoate_synthase"/>
    <property type="match status" value="1"/>
</dbReference>
<gene>
    <name evidence="9" type="ORF">DSCW_30480</name>
</gene>
<dbReference type="InterPro" id="IPR034603">
    <property type="entry name" value="Dipeptide_epimerase"/>
</dbReference>
<evidence type="ECO:0000256" key="7">
    <source>
        <dbReference type="RuleBase" id="RU366006"/>
    </source>
</evidence>
<accession>A0A5K7Z7E2</accession>
<dbReference type="Pfam" id="PF02746">
    <property type="entry name" value="MR_MLE_N"/>
    <property type="match status" value="1"/>
</dbReference>
<dbReference type="SUPFAM" id="SSF51604">
    <property type="entry name" value="Enolase C-terminal domain-like"/>
    <property type="match status" value="1"/>
</dbReference>
<dbReference type="InterPro" id="IPR013341">
    <property type="entry name" value="Mandelate_racemase_N_dom"/>
</dbReference>
<dbReference type="Pfam" id="PF13378">
    <property type="entry name" value="MR_MLE_C"/>
    <property type="match status" value="1"/>
</dbReference>
<dbReference type="CDD" id="cd03319">
    <property type="entry name" value="L-Ala-DL-Glu_epimerase"/>
    <property type="match status" value="1"/>
</dbReference>
<organism evidence="9 10">
    <name type="scientific">Desulfosarcina widdelii</name>
    <dbReference type="NCBI Taxonomy" id="947919"/>
    <lineage>
        <taxon>Bacteria</taxon>
        <taxon>Pseudomonadati</taxon>
        <taxon>Thermodesulfobacteriota</taxon>
        <taxon>Desulfobacteria</taxon>
        <taxon>Desulfobacterales</taxon>
        <taxon>Desulfosarcinaceae</taxon>
        <taxon>Desulfosarcina</taxon>
    </lineage>
</organism>
<dbReference type="Gene3D" id="3.30.390.10">
    <property type="entry name" value="Enolase-like, N-terminal domain"/>
    <property type="match status" value="1"/>
</dbReference>
<dbReference type="EC" id="5.1.1.-" evidence="7"/>
<dbReference type="OrthoDB" id="9782675at2"/>
<dbReference type="Proteomes" id="UP000427769">
    <property type="component" value="Chromosome"/>
</dbReference>
<feature type="active site" description="Proton acceptor; specific for (S)-substrate epimerization" evidence="5">
    <location>
        <position position="265"/>
    </location>
</feature>
<dbReference type="InterPro" id="IPR029065">
    <property type="entry name" value="Enolase_C-like"/>
</dbReference>
<name>A0A5K7Z7E2_9BACT</name>
<keyword evidence="4 7" id="KW-0413">Isomerase</keyword>
<dbReference type="GO" id="GO:0016855">
    <property type="term" value="F:racemase and epimerase activity, acting on amino acids and derivatives"/>
    <property type="evidence" value="ECO:0007669"/>
    <property type="project" value="UniProtKB-UniRule"/>
</dbReference>
<proteinExistence type="inferred from homology"/>
<dbReference type="InterPro" id="IPR036849">
    <property type="entry name" value="Enolase-like_C_sf"/>
</dbReference>
<dbReference type="RefSeq" id="WP_155304533.1">
    <property type="nucleotide sequence ID" value="NZ_AP021875.1"/>
</dbReference>
<evidence type="ECO:0000256" key="5">
    <source>
        <dbReference type="PIRSR" id="PIRSR634603-1"/>
    </source>
</evidence>
<comment type="similarity">
    <text evidence="1 7">Belongs to the mandelate racemase/muconate lactonizing enzyme family.</text>
</comment>
<dbReference type="InterPro" id="IPR029017">
    <property type="entry name" value="Enolase-like_N"/>
</dbReference>
<feature type="binding site" evidence="6">
    <location>
        <position position="241"/>
    </location>
    <ligand>
        <name>Mg(2+)</name>
        <dbReference type="ChEBI" id="CHEBI:18420"/>
    </ligand>
</feature>